<evidence type="ECO:0000259" key="1">
    <source>
        <dbReference type="Pfam" id="PF01408"/>
    </source>
</evidence>
<gene>
    <name evidence="3" type="ORF">SIK69_10905</name>
</gene>
<dbReference type="Proteomes" id="UP001275664">
    <property type="component" value="Unassembled WGS sequence"/>
</dbReference>
<protein>
    <submittedName>
        <fullName evidence="3">Gfo/Idh/MocA family oxidoreductase</fullName>
    </submittedName>
</protein>
<evidence type="ECO:0000313" key="3">
    <source>
        <dbReference type="EMBL" id="MDX6040694.1"/>
    </source>
</evidence>
<dbReference type="Gene3D" id="3.40.50.720">
    <property type="entry name" value="NAD(P)-binding Rossmann-like Domain"/>
    <property type="match status" value="1"/>
</dbReference>
<dbReference type="InterPro" id="IPR051317">
    <property type="entry name" value="Gfo/Idh/MocA_oxidoreduct"/>
</dbReference>
<name>A0ABU4QRE0_9ENTR</name>
<feature type="domain" description="Gfo/Idh/MocA-like oxidoreductase C-terminal" evidence="2">
    <location>
        <begin position="136"/>
        <end position="334"/>
    </location>
</feature>
<evidence type="ECO:0000259" key="2">
    <source>
        <dbReference type="Pfam" id="PF02894"/>
    </source>
</evidence>
<dbReference type="Pfam" id="PF02894">
    <property type="entry name" value="GFO_IDH_MocA_C"/>
    <property type="match status" value="1"/>
</dbReference>
<sequence length="336" mass="38220">MLTIAFVGYGNSVRNYHLPFLAYQENIRVKKIFRREEDRVNDQAIESYYPEIAFTSNWSDIIGDKEIELVVVCSHIDSHADYAWKILRAGKNVLVEKPFTNTSKEAEEIFSFANENGLVAMANQNRRYDGDFLTLKKVIESGKVGNIVELQSHYNYFKPETVKPGFDLLYGLAVHTIDQVYALFGQPDKTIHDVRSIYFPGESDDFIDIDFFYGHTKVTVKCSLFVNTPFPKFTLHGDKGSFIKYSSGHQYKSPNGPTTINLEREDLDNWGTLSYVDEAGVEHIERVPSEITDYGLLYQGLYQAIKYNKPKPVTDIEVLGVLHTLEAGLAAAKKQN</sequence>
<dbReference type="PANTHER" id="PTHR43708:SF7">
    <property type="entry name" value="OXIDOREDUCTASE"/>
    <property type="match status" value="1"/>
</dbReference>
<dbReference type="EMBL" id="JAWXRD010000029">
    <property type="protein sequence ID" value="MDX6040694.1"/>
    <property type="molecule type" value="Genomic_DNA"/>
</dbReference>
<comment type="caution">
    <text evidence="3">The sequence shown here is derived from an EMBL/GenBank/DDBJ whole genome shotgun (WGS) entry which is preliminary data.</text>
</comment>
<dbReference type="InterPro" id="IPR036291">
    <property type="entry name" value="NAD(P)-bd_dom_sf"/>
</dbReference>
<dbReference type="PANTHER" id="PTHR43708">
    <property type="entry name" value="CONSERVED EXPRESSED OXIDOREDUCTASE (EUROFUNG)"/>
    <property type="match status" value="1"/>
</dbReference>
<dbReference type="InterPro" id="IPR000683">
    <property type="entry name" value="Gfo/Idh/MocA-like_OxRdtase_N"/>
</dbReference>
<keyword evidence="4" id="KW-1185">Reference proteome</keyword>
<evidence type="ECO:0000313" key="4">
    <source>
        <dbReference type="Proteomes" id="UP001275664"/>
    </source>
</evidence>
<feature type="domain" description="Gfo/Idh/MocA-like oxidoreductase N-terminal" evidence="1">
    <location>
        <begin position="3"/>
        <end position="123"/>
    </location>
</feature>
<accession>A0ABU4QRE0</accession>
<dbReference type="RefSeq" id="WP_319786085.1">
    <property type="nucleotide sequence ID" value="NZ_JAWXRD010000029.1"/>
</dbReference>
<organism evidence="3 4">
    <name type="scientific">Scandinavium lactucae</name>
    <dbReference type="NCBI Taxonomy" id="3095028"/>
    <lineage>
        <taxon>Bacteria</taxon>
        <taxon>Pseudomonadati</taxon>
        <taxon>Pseudomonadota</taxon>
        <taxon>Gammaproteobacteria</taxon>
        <taxon>Enterobacterales</taxon>
        <taxon>Enterobacteriaceae</taxon>
        <taxon>Scandinavium</taxon>
    </lineage>
</organism>
<reference evidence="3 4" key="1">
    <citation type="submission" date="2023-11" db="EMBL/GenBank/DDBJ databases">
        <title>Scandinavium wanjuensis sp. nov., isolated from lettuce South Korea.</title>
        <authorList>
            <person name="Park J."/>
            <person name="Park S."/>
            <person name="Oh K.K."/>
            <person name="Cho G.S."/>
            <person name="Franz C.M.A.P."/>
        </authorList>
    </citation>
    <scope>NUCLEOTIDE SEQUENCE [LARGE SCALE GENOMIC DNA]</scope>
    <source>
        <strain evidence="3 4">V105_6</strain>
    </source>
</reference>
<dbReference type="Pfam" id="PF01408">
    <property type="entry name" value="GFO_IDH_MocA"/>
    <property type="match status" value="1"/>
</dbReference>
<dbReference type="InterPro" id="IPR004104">
    <property type="entry name" value="Gfo/Idh/MocA-like_OxRdtase_C"/>
</dbReference>
<dbReference type="SUPFAM" id="SSF51735">
    <property type="entry name" value="NAD(P)-binding Rossmann-fold domains"/>
    <property type="match status" value="1"/>
</dbReference>
<proteinExistence type="predicted"/>
<dbReference type="Gene3D" id="3.30.360.10">
    <property type="entry name" value="Dihydrodipicolinate Reductase, domain 2"/>
    <property type="match status" value="1"/>
</dbReference>